<proteinExistence type="predicted"/>
<comment type="caution">
    <text evidence="2">The sequence shown here is derived from an EMBL/GenBank/DDBJ whole genome shotgun (WGS) entry which is preliminary data.</text>
</comment>
<keyword evidence="1" id="KW-1133">Transmembrane helix</keyword>
<feature type="transmembrane region" description="Helical" evidence="1">
    <location>
        <begin position="14"/>
        <end position="34"/>
    </location>
</feature>
<keyword evidence="1" id="KW-0812">Transmembrane</keyword>
<evidence type="ECO:0000313" key="3">
    <source>
        <dbReference type="Proteomes" id="UP001597024"/>
    </source>
</evidence>
<gene>
    <name evidence="2" type="ORF">ACFQ08_14065</name>
</gene>
<keyword evidence="1" id="KW-0472">Membrane</keyword>
<sequence length="236" mass="25818">MTTSSAPRTDRRRWWWALWGLMAVSALGVAAYAVPPYLSGNPADSNVPIDPDVALHYLSLAVHAVPGGLALIIGPSQFMTRLRARNPGLHRVAGRIYMISVLAASGAAVFAATFSLSGLSVRVAFYLLVVAWLYTLAKSYRSIRRGDVRLHQIWLIRNYALTFAAVTLRVYLLVGLQLKRSFTSLPFDEIYNASAWASILVNVIVAEYFVIQRASVPSARREAPGGHPVTTPAPAR</sequence>
<feature type="transmembrane region" description="Helical" evidence="1">
    <location>
        <begin position="190"/>
        <end position="211"/>
    </location>
</feature>
<dbReference type="Proteomes" id="UP001597024">
    <property type="component" value="Unassembled WGS sequence"/>
</dbReference>
<reference evidence="3" key="1">
    <citation type="journal article" date="2019" name="Int. J. Syst. Evol. Microbiol.">
        <title>The Global Catalogue of Microorganisms (GCM) 10K type strain sequencing project: providing services to taxonomists for standard genome sequencing and annotation.</title>
        <authorList>
            <consortium name="The Broad Institute Genomics Platform"/>
            <consortium name="The Broad Institute Genome Sequencing Center for Infectious Disease"/>
            <person name="Wu L."/>
            <person name="Ma J."/>
        </authorList>
    </citation>
    <scope>NUCLEOTIDE SEQUENCE [LARGE SCALE GENOMIC DNA]</scope>
    <source>
        <strain evidence="3">CCUG 62974</strain>
    </source>
</reference>
<dbReference type="InterPro" id="IPR018750">
    <property type="entry name" value="DUF2306_membrane"/>
</dbReference>
<dbReference type="Pfam" id="PF10067">
    <property type="entry name" value="DUF2306"/>
    <property type="match status" value="1"/>
</dbReference>
<name>A0ABW3DRD9_9ACTN</name>
<feature type="transmembrane region" description="Helical" evidence="1">
    <location>
        <begin position="94"/>
        <end position="113"/>
    </location>
</feature>
<protein>
    <submittedName>
        <fullName evidence="2">DUF2306 domain-containing protein</fullName>
    </submittedName>
</protein>
<evidence type="ECO:0000256" key="1">
    <source>
        <dbReference type="SAM" id="Phobius"/>
    </source>
</evidence>
<feature type="transmembrane region" description="Helical" evidence="1">
    <location>
        <begin position="158"/>
        <end position="178"/>
    </location>
</feature>
<feature type="transmembrane region" description="Helical" evidence="1">
    <location>
        <begin position="119"/>
        <end position="137"/>
    </location>
</feature>
<dbReference type="EMBL" id="JBHTHX010000412">
    <property type="protein sequence ID" value="MFD0885676.1"/>
    <property type="molecule type" value="Genomic_DNA"/>
</dbReference>
<keyword evidence="3" id="KW-1185">Reference proteome</keyword>
<accession>A0ABW3DRD9</accession>
<organism evidence="2 3">
    <name type="scientific">Streptosporangium algeriense</name>
    <dbReference type="NCBI Taxonomy" id="1682748"/>
    <lineage>
        <taxon>Bacteria</taxon>
        <taxon>Bacillati</taxon>
        <taxon>Actinomycetota</taxon>
        <taxon>Actinomycetes</taxon>
        <taxon>Streptosporangiales</taxon>
        <taxon>Streptosporangiaceae</taxon>
        <taxon>Streptosporangium</taxon>
    </lineage>
</organism>
<feature type="transmembrane region" description="Helical" evidence="1">
    <location>
        <begin position="54"/>
        <end position="73"/>
    </location>
</feature>
<evidence type="ECO:0000313" key="2">
    <source>
        <dbReference type="EMBL" id="MFD0885676.1"/>
    </source>
</evidence>